<dbReference type="PANTHER" id="PTHR33175:SF3">
    <property type="entry name" value="DNA-BINDING PROTEIN HU-BETA"/>
    <property type="match status" value="1"/>
</dbReference>
<dbReference type="EMBL" id="BNDX01000002">
    <property type="protein sequence ID" value="GHI29444.1"/>
    <property type="molecule type" value="Genomic_DNA"/>
</dbReference>
<organism evidence="5 6">
    <name type="scientific">Streptomyces daghestanicus</name>
    <dbReference type="NCBI Taxonomy" id="66885"/>
    <lineage>
        <taxon>Bacteria</taxon>
        <taxon>Bacillati</taxon>
        <taxon>Actinomycetota</taxon>
        <taxon>Actinomycetes</taxon>
        <taxon>Kitasatosporales</taxon>
        <taxon>Streptomycetaceae</taxon>
        <taxon>Streptomyces</taxon>
    </lineage>
</organism>
<dbReference type="PANTHER" id="PTHR33175">
    <property type="entry name" value="DNA-BINDING PROTEIN HU"/>
    <property type="match status" value="1"/>
</dbReference>
<sequence>MINGFAGTESAAAEALEAVLDTLVRRVLDGDAVSVTEFGRLQAVHTPARRARNPQTGEGVLVPAGRRIVFRPGTAFTAMARGERPVPEAGRSAVRRLRRARNAQPVSRDHK</sequence>
<dbReference type="InterPro" id="IPR010992">
    <property type="entry name" value="IHF-like_DNA-bd_dom_sf"/>
</dbReference>
<keyword evidence="6" id="KW-1185">Reference proteome</keyword>
<reference evidence="5" key="1">
    <citation type="submission" date="2024-05" db="EMBL/GenBank/DDBJ databases">
        <title>Whole genome shotgun sequence of Streptomyces daghestanicus NBRC 12762.</title>
        <authorList>
            <person name="Komaki H."/>
            <person name="Tamura T."/>
        </authorList>
    </citation>
    <scope>NUCLEOTIDE SEQUENCE</scope>
    <source>
        <strain evidence="5">NBRC 12762</strain>
    </source>
</reference>
<comment type="similarity">
    <text evidence="3">Belongs to the bacterial histone-like protein family.</text>
</comment>
<dbReference type="SUPFAM" id="SSF47729">
    <property type="entry name" value="IHF-like DNA-binding proteins"/>
    <property type="match status" value="1"/>
</dbReference>
<accession>A0ABQ3PWQ0</accession>
<feature type="region of interest" description="Disordered" evidence="4">
    <location>
        <begin position="84"/>
        <end position="111"/>
    </location>
</feature>
<dbReference type="SMART" id="SM00411">
    <property type="entry name" value="BHL"/>
    <property type="match status" value="1"/>
</dbReference>
<dbReference type="Gene3D" id="4.10.520.10">
    <property type="entry name" value="IHF-like DNA-binding proteins"/>
    <property type="match status" value="1"/>
</dbReference>
<evidence type="ECO:0000256" key="1">
    <source>
        <dbReference type="ARBA" id="ARBA00023067"/>
    </source>
</evidence>
<dbReference type="Pfam" id="PF00216">
    <property type="entry name" value="Bac_DNA_binding"/>
    <property type="match status" value="1"/>
</dbReference>
<proteinExistence type="inferred from homology"/>
<keyword evidence="2" id="KW-0238">DNA-binding</keyword>
<evidence type="ECO:0000256" key="4">
    <source>
        <dbReference type="SAM" id="MobiDB-lite"/>
    </source>
</evidence>
<keyword evidence="1" id="KW-0226">DNA condensation</keyword>
<dbReference type="Proteomes" id="UP001052655">
    <property type="component" value="Unassembled WGS sequence"/>
</dbReference>
<evidence type="ECO:0000313" key="5">
    <source>
        <dbReference type="EMBL" id="GHI29444.1"/>
    </source>
</evidence>
<gene>
    <name evidence="5" type="ORF">Sdagh_11740</name>
</gene>
<protein>
    <submittedName>
        <fullName evidence="5">Uncharacterized protein</fullName>
    </submittedName>
</protein>
<comment type="caution">
    <text evidence="5">The sequence shown here is derived from an EMBL/GenBank/DDBJ whole genome shotgun (WGS) entry which is preliminary data.</text>
</comment>
<name>A0ABQ3PWQ0_9ACTN</name>
<evidence type="ECO:0000313" key="6">
    <source>
        <dbReference type="Proteomes" id="UP001052655"/>
    </source>
</evidence>
<evidence type="ECO:0000256" key="2">
    <source>
        <dbReference type="ARBA" id="ARBA00023125"/>
    </source>
</evidence>
<evidence type="ECO:0000256" key="3">
    <source>
        <dbReference type="RuleBase" id="RU003939"/>
    </source>
</evidence>
<dbReference type="InterPro" id="IPR000119">
    <property type="entry name" value="Hist_DNA-bd"/>
</dbReference>